<feature type="domain" description="Ig-like" evidence="3">
    <location>
        <begin position="25"/>
        <end position="121"/>
    </location>
</feature>
<feature type="domain" description="Ig-like" evidence="3">
    <location>
        <begin position="125"/>
        <end position="194"/>
    </location>
</feature>
<evidence type="ECO:0000313" key="4">
    <source>
        <dbReference type="EMBL" id="KAJ8246541.1"/>
    </source>
</evidence>
<comment type="caution">
    <text evidence="4">The sequence shown here is derived from an EMBL/GenBank/DDBJ whole genome shotgun (WGS) entry which is preliminary data.</text>
</comment>
<dbReference type="SMART" id="SM00409">
    <property type="entry name" value="IG"/>
    <property type="match status" value="2"/>
</dbReference>
<evidence type="ECO:0000259" key="3">
    <source>
        <dbReference type="PROSITE" id="PS50835"/>
    </source>
</evidence>
<dbReference type="PROSITE" id="PS50835">
    <property type="entry name" value="IG_LIKE"/>
    <property type="match status" value="2"/>
</dbReference>
<dbReference type="SUPFAM" id="SSF48726">
    <property type="entry name" value="Immunoglobulin"/>
    <property type="match status" value="2"/>
</dbReference>
<proteinExistence type="predicted"/>
<dbReference type="InterPro" id="IPR007110">
    <property type="entry name" value="Ig-like_dom"/>
</dbReference>
<dbReference type="OrthoDB" id="6151406at2759"/>
<protein>
    <recommendedName>
        <fullName evidence="3">Ig-like domain-containing protein</fullName>
    </recommendedName>
</protein>
<dbReference type="EMBL" id="JAFJMO010000620">
    <property type="protein sequence ID" value="KAJ8246541.1"/>
    <property type="molecule type" value="Genomic_DNA"/>
</dbReference>
<dbReference type="GO" id="GO:0006955">
    <property type="term" value="P:immune response"/>
    <property type="evidence" value="ECO:0007669"/>
    <property type="project" value="TreeGrafter"/>
</dbReference>
<dbReference type="GO" id="GO:0004888">
    <property type="term" value="F:transmembrane signaling receptor activity"/>
    <property type="evidence" value="ECO:0007669"/>
    <property type="project" value="TreeGrafter"/>
</dbReference>
<dbReference type="InterPro" id="IPR003599">
    <property type="entry name" value="Ig_sub"/>
</dbReference>
<evidence type="ECO:0000313" key="5">
    <source>
        <dbReference type="Proteomes" id="UP001152803"/>
    </source>
</evidence>
<keyword evidence="2" id="KW-1015">Disulfide bond</keyword>
<dbReference type="CDD" id="cd00096">
    <property type="entry name" value="Ig"/>
    <property type="match status" value="1"/>
</dbReference>
<evidence type="ECO:0000256" key="2">
    <source>
        <dbReference type="ARBA" id="ARBA00023157"/>
    </source>
</evidence>
<accession>A0A9Q1HMN5</accession>
<keyword evidence="1" id="KW-0732">Signal</keyword>
<dbReference type="AlphaFoldDB" id="A0A9Q1HMN5"/>
<dbReference type="PANTHER" id="PTHR11481:SF64">
    <property type="entry name" value="FC RECEPTOR-LIKE PROTEIN 4"/>
    <property type="match status" value="1"/>
</dbReference>
<evidence type="ECO:0000256" key="1">
    <source>
        <dbReference type="ARBA" id="ARBA00022729"/>
    </source>
</evidence>
<reference evidence="4" key="1">
    <citation type="journal article" date="2023" name="Science">
        <title>Genome structures resolve the early diversification of teleost fishes.</title>
        <authorList>
            <person name="Parey E."/>
            <person name="Louis A."/>
            <person name="Montfort J."/>
            <person name="Bouchez O."/>
            <person name="Roques C."/>
            <person name="Iampietro C."/>
            <person name="Lluch J."/>
            <person name="Castinel A."/>
            <person name="Donnadieu C."/>
            <person name="Desvignes T."/>
            <person name="Floi Bucao C."/>
            <person name="Jouanno E."/>
            <person name="Wen M."/>
            <person name="Mejri S."/>
            <person name="Dirks R."/>
            <person name="Jansen H."/>
            <person name="Henkel C."/>
            <person name="Chen W.J."/>
            <person name="Zahm M."/>
            <person name="Cabau C."/>
            <person name="Klopp C."/>
            <person name="Thompson A.W."/>
            <person name="Robinson-Rechavi M."/>
            <person name="Braasch I."/>
            <person name="Lecointre G."/>
            <person name="Bobe J."/>
            <person name="Postlethwait J.H."/>
            <person name="Berthelot C."/>
            <person name="Roest Crollius H."/>
            <person name="Guiguen Y."/>
        </authorList>
    </citation>
    <scope>NUCLEOTIDE SEQUENCE</scope>
    <source>
        <strain evidence="4">Concon-B</strain>
    </source>
</reference>
<dbReference type="Pfam" id="PF13927">
    <property type="entry name" value="Ig_3"/>
    <property type="match status" value="2"/>
</dbReference>
<dbReference type="Proteomes" id="UP001152803">
    <property type="component" value="Unassembled WGS sequence"/>
</dbReference>
<dbReference type="GO" id="GO:0007166">
    <property type="term" value="P:cell surface receptor signaling pathway"/>
    <property type="evidence" value="ECO:0007669"/>
    <property type="project" value="TreeGrafter"/>
</dbReference>
<dbReference type="Gene3D" id="2.60.40.10">
    <property type="entry name" value="Immunoglobulins"/>
    <property type="match status" value="2"/>
</dbReference>
<gene>
    <name evidence="4" type="ORF">COCON_G00234700</name>
</gene>
<dbReference type="PANTHER" id="PTHR11481">
    <property type="entry name" value="IMMUNOGLOBULIN FC RECEPTOR"/>
    <property type="match status" value="1"/>
</dbReference>
<dbReference type="GO" id="GO:0009897">
    <property type="term" value="C:external side of plasma membrane"/>
    <property type="evidence" value="ECO:0007669"/>
    <property type="project" value="TreeGrafter"/>
</dbReference>
<name>A0A9Q1HMN5_CONCO</name>
<keyword evidence="5" id="KW-1185">Reference proteome</keyword>
<dbReference type="InterPro" id="IPR050488">
    <property type="entry name" value="Ig_Fc_receptor"/>
</dbReference>
<sequence length="203" mass="23545">MLIMLNACFIKPFHILSFHWANLSPLETSARAVLTADPQGSDVWLQETVRLSCKVEDSDPFTRWEYSWKKLREAEETTPYSYTGEGSAVYTLNQVVESDSAQYWCEAKAENRKTPYTLTVTSPPPAVLTLEPAWRTFYPSEKVTLKCDIQSQQTEWRYQWYRDGESRNSASSRSTNEFTIPALDLSHRGRYYCRGNIRKSCFH</sequence>
<dbReference type="InterPro" id="IPR036179">
    <property type="entry name" value="Ig-like_dom_sf"/>
</dbReference>
<organism evidence="4 5">
    <name type="scientific">Conger conger</name>
    <name type="common">Conger eel</name>
    <name type="synonym">Muraena conger</name>
    <dbReference type="NCBI Taxonomy" id="82655"/>
    <lineage>
        <taxon>Eukaryota</taxon>
        <taxon>Metazoa</taxon>
        <taxon>Chordata</taxon>
        <taxon>Craniata</taxon>
        <taxon>Vertebrata</taxon>
        <taxon>Euteleostomi</taxon>
        <taxon>Actinopterygii</taxon>
        <taxon>Neopterygii</taxon>
        <taxon>Teleostei</taxon>
        <taxon>Anguilliformes</taxon>
        <taxon>Congridae</taxon>
        <taxon>Conger</taxon>
    </lineage>
</organism>
<dbReference type="InterPro" id="IPR013783">
    <property type="entry name" value="Ig-like_fold"/>
</dbReference>